<name>A0A2M7TBS8_9ACTN</name>
<dbReference type="GO" id="GO:0046872">
    <property type="term" value="F:metal ion binding"/>
    <property type="evidence" value="ECO:0007669"/>
    <property type="project" value="UniProtKB-KW"/>
</dbReference>
<evidence type="ECO:0000256" key="4">
    <source>
        <dbReference type="ARBA" id="ARBA00022729"/>
    </source>
</evidence>
<keyword evidence="1" id="KW-0813">Transport</keyword>
<dbReference type="GO" id="GO:0030313">
    <property type="term" value="C:cell envelope"/>
    <property type="evidence" value="ECO:0007669"/>
    <property type="project" value="UniProtKB-SubCell"/>
</dbReference>
<comment type="caution">
    <text evidence="8">The sequence shown here is derived from an EMBL/GenBank/DDBJ whole genome shotgun (WGS) entry which is preliminary data.</text>
</comment>
<evidence type="ECO:0000256" key="6">
    <source>
        <dbReference type="ARBA" id="ARBA00023004"/>
    </source>
</evidence>
<keyword evidence="4" id="KW-0732">Signal</keyword>
<gene>
    <name evidence="8" type="ORF">COY37_00110</name>
</gene>
<keyword evidence="3" id="KW-0479">Metal-binding</keyword>
<keyword evidence="7" id="KW-1133">Transmembrane helix</keyword>
<dbReference type="PANTHER" id="PTHR35038:SF6">
    <property type="entry name" value="SURFACE LOCALIZED DECAHEME CYTOCHROME C LIPOPROTEIN"/>
    <property type="match status" value="1"/>
</dbReference>
<dbReference type="Proteomes" id="UP000230956">
    <property type="component" value="Unassembled WGS sequence"/>
</dbReference>
<evidence type="ECO:0000313" key="8">
    <source>
        <dbReference type="EMBL" id="PIZ42659.1"/>
    </source>
</evidence>
<evidence type="ECO:0000256" key="1">
    <source>
        <dbReference type="ARBA" id="ARBA00022448"/>
    </source>
</evidence>
<keyword evidence="2" id="KW-0349">Heme</keyword>
<dbReference type="InterPro" id="IPR038266">
    <property type="entry name" value="NapC/NirT_cytc_sf"/>
</dbReference>
<evidence type="ECO:0000256" key="2">
    <source>
        <dbReference type="ARBA" id="ARBA00022617"/>
    </source>
</evidence>
<dbReference type="InterPro" id="IPR036280">
    <property type="entry name" value="Multihaem_cyt_sf"/>
</dbReference>
<dbReference type="PANTHER" id="PTHR35038">
    <property type="entry name" value="DISSIMILATORY SULFITE REDUCTASE SIRA"/>
    <property type="match status" value="1"/>
</dbReference>
<dbReference type="AlphaFoldDB" id="A0A2M7TBS8"/>
<reference evidence="9" key="1">
    <citation type="submission" date="2017-09" db="EMBL/GenBank/DDBJ databases">
        <title>Depth-based differentiation of microbial function through sediment-hosted aquifers and enrichment of novel symbionts in the deep terrestrial subsurface.</title>
        <authorList>
            <person name="Probst A.J."/>
            <person name="Ladd B."/>
            <person name="Jarett J.K."/>
            <person name="Geller-Mcgrath D.E."/>
            <person name="Sieber C.M.K."/>
            <person name="Emerson J.B."/>
            <person name="Anantharaman K."/>
            <person name="Thomas B.C."/>
            <person name="Malmstrom R."/>
            <person name="Stieglmeier M."/>
            <person name="Klingl A."/>
            <person name="Woyke T."/>
            <person name="Ryan C.M."/>
            <person name="Banfield J.F."/>
        </authorList>
    </citation>
    <scope>NUCLEOTIDE SEQUENCE [LARGE SCALE GENOMIC DNA]</scope>
</reference>
<sequence length="342" mass="38321">MVKVGTKGRFLGDAGNQTKALILLAVSLFLFLGISIQFFAERGVPCSACHATRQEVGSWQSSPHRSVSCIACHQDPGYFSFLNLELRVSKNFTAWLFRSYQDPITGQVKNESCLGCHDREIKDTVVSKGIRVSHKEFSTYLCVDCHAEVAHKIAKRIRNQPDMDSCSGCHNYTEGDVTCEKCHPQRAQSDELSTGGPWKLTHGPNWKSTHGMGDPKTCTTCHDANFCMACHKSEVPHTEPWSYLHPKAAKLNVEGCYQCHRKSLCTDCHRIEMPHPQGFIKNHEFEVKDHGYDLCWRCHVSDACISCHLMAAHTNTPKKFSPESRGKTRPEVPLLKAIEGGF</sequence>
<evidence type="ECO:0000313" key="9">
    <source>
        <dbReference type="Proteomes" id="UP000230956"/>
    </source>
</evidence>
<dbReference type="RefSeq" id="WP_286679139.1">
    <property type="nucleotide sequence ID" value="NZ_PEXG01000198.1"/>
</dbReference>
<accession>A0A2M7TBS8</accession>
<keyword evidence="5" id="KW-0249">Electron transport</keyword>
<organism evidence="8 9">
    <name type="scientific">Candidatus Aquicultor secundus</name>
    <dbReference type="NCBI Taxonomy" id="1973895"/>
    <lineage>
        <taxon>Bacteria</taxon>
        <taxon>Bacillati</taxon>
        <taxon>Actinomycetota</taxon>
        <taxon>Candidatus Aquicultoria</taxon>
        <taxon>Candidatus Aquicultorales</taxon>
        <taxon>Candidatus Aquicultoraceae</taxon>
        <taxon>Candidatus Aquicultor</taxon>
    </lineage>
</organism>
<dbReference type="InterPro" id="IPR051829">
    <property type="entry name" value="Multiheme_Cytochr_ET"/>
</dbReference>
<keyword evidence="7" id="KW-0472">Membrane</keyword>
<evidence type="ECO:0000256" key="7">
    <source>
        <dbReference type="SAM" id="Phobius"/>
    </source>
</evidence>
<evidence type="ECO:0000256" key="5">
    <source>
        <dbReference type="ARBA" id="ARBA00022982"/>
    </source>
</evidence>
<dbReference type="SUPFAM" id="SSF48695">
    <property type="entry name" value="Multiheme cytochromes"/>
    <property type="match status" value="1"/>
</dbReference>
<protein>
    <submittedName>
        <fullName evidence="8">Uncharacterized protein</fullName>
    </submittedName>
</protein>
<dbReference type="EMBL" id="PFNG01000003">
    <property type="protein sequence ID" value="PIZ42659.1"/>
    <property type="molecule type" value="Genomic_DNA"/>
</dbReference>
<keyword evidence="6" id="KW-0408">Iron</keyword>
<feature type="transmembrane region" description="Helical" evidence="7">
    <location>
        <begin position="21"/>
        <end position="40"/>
    </location>
</feature>
<dbReference type="GO" id="GO:0016491">
    <property type="term" value="F:oxidoreductase activity"/>
    <property type="evidence" value="ECO:0007669"/>
    <property type="project" value="TreeGrafter"/>
</dbReference>
<evidence type="ECO:0000256" key="3">
    <source>
        <dbReference type="ARBA" id="ARBA00022723"/>
    </source>
</evidence>
<dbReference type="Gene3D" id="1.10.3820.10">
    <property type="entry name" value="Di-heme elbow motif domain"/>
    <property type="match status" value="1"/>
</dbReference>
<proteinExistence type="predicted"/>
<keyword evidence="7" id="KW-0812">Transmembrane</keyword>